<dbReference type="KEGG" id="bsen:DP114_15850"/>
<protein>
    <submittedName>
        <fullName evidence="1">Uncharacterized protein</fullName>
    </submittedName>
</protein>
<gene>
    <name evidence="1" type="ORF">DP114_15850</name>
</gene>
<sequence length="167" mass="19427">MRSQEISRQRLTSLEDILEILYEKLGEFQKELVVTASTPAKTELKMRIKREILPDVRKYEVEYGELLYQRADAYFISDLQAENALMRVMEAVERLEMQRSINYPDELLRLLTEIRTKLDEPGKTASAKLKVALPIVPAIASYELEMDTEALMVRSWQQVKSLFRGRG</sequence>
<organism evidence="1 2">
    <name type="scientific">Brasilonema sennae CENA114</name>
    <dbReference type="NCBI Taxonomy" id="415709"/>
    <lineage>
        <taxon>Bacteria</taxon>
        <taxon>Bacillati</taxon>
        <taxon>Cyanobacteriota</taxon>
        <taxon>Cyanophyceae</taxon>
        <taxon>Nostocales</taxon>
        <taxon>Scytonemataceae</taxon>
        <taxon>Brasilonema</taxon>
        <taxon>Bromeliae group (in: Brasilonema)</taxon>
    </lineage>
</organism>
<dbReference type="EMBL" id="CP030118">
    <property type="protein sequence ID" value="QDL09175.1"/>
    <property type="molecule type" value="Genomic_DNA"/>
</dbReference>
<dbReference type="AlphaFoldDB" id="A0A856MD16"/>
<evidence type="ECO:0000313" key="2">
    <source>
        <dbReference type="Proteomes" id="UP000503129"/>
    </source>
</evidence>
<evidence type="ECO:0000313" key="1">
    <source>
        <dbReference type="EMBL" id="QDL09175.1"/>
    </source>
</evidence>
<dbReference type="Proteomes" id="UP000503129">
    <property type="component" value="Chromosome"/>
</dbReference>
<dbReference type="RefSeq" id="WP_169264818.1">
    <property type="nucleotide sequence ID" value="NZ_CAWOXK010000001.1"/>
</dbReference>
<name>A0A856MD16_9CYAN</name>
<reference evidence="1 2" key="1">
    <citation type="submission" date="2018-06" db="EMBL/GenBank/DDBJ databases">
        <title>Comparative genomics of Brasilonema spp. strains.</title>
        <authorList>
            <person name="Alvarenga D.O."/>
            <person name="Fiore M.F."/>
            <person name="Varani A.M."/>
        </authorList>
    </citation>
    <scope>NUCLEOTIDE SEQUENCE [LARGE SCALE GENOMIC DNA]</scope>
    <source>
        <strain evidence="1 2">CENA114</strain>
    </source>
</reference>
<keyword evidence="2" id="KW-1185">Reference proteome</keyword>
<proteinExistence type="predicted"/>
<accession>A0A856MD16</accession>